<organism evidence="1 2">
    <name type="scientific">Spirosoma validum</name>
    <dbReference type="NCBI Taxonomy" id="2771355"/>
    <lineage>
        <taxon>Bacteria</taxon>
        <taxon>Pseudomonadati</taxon>
        <taxon>Bacteroidota</taxon>
        <taxon>Cytophagia</taxon>
        <taxon>Cytophagales</taxon>
        <taxon>Cytophagaceae</taxon>
        <taxon>Spirosoma</taxon>
    </lineage>
</organism>
<dbReference type="EMBL" id="JACXAA010000003">
    <property type="protein sequence ID" value="MBD2753668.1"/>
    <property type="molecule type" value="Genomic_DNA"/>
</dbReference>
<dbReference type="Gene3D" id="3.30.300.20">
    <property type="match status" value="1"/>
</dbReference>
<dbReference type="InterPro" id="IPR036102">
    <property type="entry name" value="OsmC/Ohrsf"/>
</dbReference>
<evidence type="ECO:0000313" key="1">
    <source>
        <dbReference type="EMBL" id="MBD2753668.1"/>
    </source>
</evidence>
<dbReference type="SUPFAM" id="SSF82784">
    <property type="entry name" value="OsmC-like"/>
    <property type="match status" value="1"/>
</dbReference>
<dbReference type="PANTHER" id="PTHR39624">
    <property type="entry name" value="PROTEIN INVOLVED IN RIMO-MEDIATED BETA-METHYLTHIOLATION OF RIBOSOMAL PROTEIN S12 YCAO"/>
    <property type="match status" value="1"/>
</dbReference>
<protein>
    <submittedName>
        <fullName evidence="1">OsmC family protein</fullName>
    </submittedName>
</protein>
<evidence type="ECO:0000313" key="2">
    <source>
        <dbReference type="Proteomes" id="UP000653797"/>
    </source>
</evidence>
<dbReference type="PANTHER" id="PTHR39624:SF2">
    <property type="entry name" value="OSMC-LIKE PROTEIN"/>
    <property type="match status" value="1"/>
</dbReference>
<dbReference type="AlphaFoldDB" id="A0A927GDH1"/>
<sequence length="148" mass="16106">MATIHIDYVGELRTDCVHLQSGTHINTDAPTDNQGRGEAFSPTDLVANALGTCIITTMAIHARRDGIDLTGSELDVTKVMTSQPPRKIDRIVIDLTLRANRDGSPFLPDEATRIRLEAIAHTCPVAISLHPDIDQAVSIRWEEAVTIG</sequence>
<proteinExistence type="predicted"/>
<reference evidence="1" key="1">
    <citation type="submission" date="2020-09" db="EMBL/GenBank/DDBJ databases">
        <authorList>
            <person name="Kim M.K."/>
        </authorList>
    </citation>
    <scope>NUCLEOTIDE SEQUENCE</scope>
    <source>
        <strain evidence="1">BT704</strain>
    </source>
</reference>
<name>A0A927GDH1_9BACT</name>
<dbReference type="RefSeq" id="WP_191039258.1">
    <property type="nucleotide sequence ID" value="NZ_JACXAA010000003.1"/>
</dbReference>
<comment type="caution">
    <text evidence="1">The sequence shown here is derived from an EMBL/GenBank/DDBJ whole genome shotgun (WGS) entry which is preliminary data.</text>
</comment>
<dbReference type="Proteomes" id="UP000653797">
    <property type="component" value="Unassembled WGS sequence"/>
</dbReference>
<keyword evidence="2" id="KW-1185">Reference proteome</keyword>
<accession>A0A927GDH1</accession>
<gene>
    <name evidence="1" type="ORF">IC230_12255</name>
</gene>
<dbReference type="Pfam" id="PF02566">
    <property type="entry name" value="OsmC"/>
    <property type="match status" value="1"/>
</dbReference>
<dbReference type="InterPro" id="IPR015946">
    <property type="entry name" value="KH_dom-like_a/b"/>
</dbReference>
<dbReference type="InterPro" id="IPR003718">
    <property type="entry name" value="OsmC/Ohr_fam"/>
</dbReference>